<proteinExistence type="predicted"/>
<organism evidence="1 2">
    <name type="scientific">Dovyalis caffra</name>
    <dbReference type="NCBI Taxonomy" id="77055"/>
    <lineage>
        <taxon>Eukaryota</taxon>
        <taxon>Viridiplantae</taxon>
        <taxon>Streptophyta</taxon>
        <taxon>Embryophyta</taxon>
        <taxon>Tracheophyta</taxon>
        <taxon>Spermatophyta</taxon>
        <taxon>Magnoliopsida</taxon>
        <taxon>eudicotyledons</taxon>
        <taxon>Gunneridae</taxon>
        <taxon>Pentapetalae</taxon>
        <taxon>rosids</taxon>
        <taxon>fabids</taxon>
        <taxon>Malpighiales</taxon>
        <taxon>Salicaceae</taxon>
        <taxon>Flacourtieae</taxon>
        <taxon>Dovyalis</taxon>
    </lineage>
</organism>
<dbReference type="EMBL" id="CAWUPB010001176">
    <property type="protein sequence ID" value="CAK7349608.1"/>
    <property type="molecule type" value="Genomic_DNA"/>
</dbReference>
<comment type="caution">
    <text evidence="1">The sequence shown here is derived from an EMBL/GenBank/DDBJ whole genome shotgun (WGS) entry which is preliminary data.</text>
</comment>
<evidence type="ECO:0000313" key="1">
    <source>
        <dbReference type="EMBL" id="CAK7349608.1"/>
    </source>
</evidence>
<keyword evidence="2" id="KW-1185">Reference proteome</keyword>
<reference evidence="1 2" key="1">
    <citation type="submission" date="2024-01" db="EMBL/GenBank/DDBJ databases">
        <authorList>
            <person name="Waweru B."/>
        </authorList>
    </citation>
    <scope>NUCLEOTIDE SEQUENCE [LARGE SCALE GENOMIC DNA]</scope>
</reference>
<gene>
    <name evidence="1" type="ORF">DCAF_LOCUS22328</name>
</gene>
<dbReference type="InterPro" id="IPR056715">
    <property type="entry name" value="DUF7813"/>
</dbReference>
<dbReference type="Pfam" id="PF25105">
    <property type="entry name" value="DUF7813"/>
    <property type="match status" value="1"/>
</dbReference>
<name>A0AAV1SH63_9ROSI</name>
<evidence type="ECO:0000313" key="2">
    <source>
        <dbReference type="Proteomes" id="UP001314170"/>
    </source>
</evidence>
<dbReference type="Proteomes" id="UP001314170">
    <property type="component" value="Unassembled WGS sequence"/>
</dbReference>
<dbReference type="AlphaFoldDB" id="A0AAV1SH63"/>
<protein>
    <submittedName>
        <fullName evidence="1">Uncharacterized protein</fullName>
    </submittedName>
</protein>
<sequence>MITREKVVANIWQSQLSKMELLSVNASRSQRLVYYGDKGGGGGGKITGLETGKLSYSLMLETGINLTRGGIGAFPNHQIFTVAWVIVYFVTRCKEADSCGRRFGRKELEVLIDGLK</sequence>
<accession>A0AAV1SH63</accession>